<dbReference type="Pfam" id="PF01636">
    <property type="entry name" value="APH"/>
    <property type="match status" value="1"/>
</dbReference>
<comment type="catalytic activity">
    <reaction evidence="8">
        <text>L-homoserine + ATP = O-phospho-L-homoserine + ADP + H(+)</text>
        <dbReference type="Rhea" id="RHEA:13985"/>
        <dbReference type="ChEBI" id="CHEBI:15378"/>
        <dbReference type="ChEBI" id="CHEBI:30616"/>
        <dbReference type="ChEBI" id="CHEBI:57476"/>
        <dbReference type="ChEBI" id="CHEBI:57590"/>
        <dbReference type="ChEBI" id="CHEBI:456216"/>
        <dbReference type="EC" id="2.7.1.39"/>
    </reaction>
</comment>
<dbReference type="PANTHER" id="PTHR21064">
    <property type="entry name" value="AMINOGLYCOSIDE PHOSPHOTRANSFERASE DOMAIN-CONTAINING PROTEIN-RELATED"/>
    <property type="match status" value="1"/>
</dbReference>
<dbReference type="InterPro" id="IPR011009">
    <property type="entry name" value="Kinase-like_dom_sf"/>
</dbReference>
<dbReference type="NCBIfam" id="TIGR00938">
    <property type="entry name" value="thrB_alt"/>
    <property type="match status" value="1"/>
</dbReference>
<name>A0ABS9MP91_9BURK</name>
<reference evidence="11 12" key="1">
    <citation type="submission" date="2022-02" db="EMBL/GenBank/DDBJ databases">
        <title>Mesosutterella porci, a novel member of the family Sutterellaceae from pig feces.</title>
        <authorList>
            <person name="Wylensek D."/>
            <person name="Clavel T."/>
        </authorList>
    </citation>
    <scope>NUCLEOTIDE SEQUENCE [LARGE SCALE GENOMIC DNA]</scope>
    <source>
        <strain evidence="12">oilRF-744-wt-GAM-9</strain>
    </source>
</reference>
<evidence type="ECO:0000256" key="7">
    <source>
        <dbReference type="ARBA" id="ARBA00038240"/>
    </source>
</evidence>
<keyword evidence="12" id="KW-1185">Reference proteome</keyword>
<evidence type="ECO:0000256" key="2">
    <source>
        <dbReference type="ARBA" id="ARBA00022679"/>
    </source>
</evidence>
<feature type="domain" description="Aminoglycoside phosphotransferase" evidence="10">
    <location>
        <begin position="27"/>
        <end position="263"/>
    </location>
</feature>
<evidence type="ECO:0000256" key="4">
    <source>
        <dbReference type="ARBA" id="ARBA00022741"/>
    </source>
</evidence>
<dbReference type="CDD" id="cd05153">
    <property type="entry name" value="HomoserineK_II"/>
    <property type="match status" value="1"/>
</dbReference>
<dbReference type="EC" id="2.7.1.39" evidence="8 9"/>
<dbReference type="HAMAP" id="MF_00301">
    <property type="entry name" value="Homoser_kinase_2"/>
    <property type="match status" value="1"/>
</dbReference>
<keyword evidence="1 8" id="KW-0028">Amino-acid biosynthesis</keyword>
<comment type="similarity">
    <text evidence="7 8">Belongs to the pseudomonas-type ThrB family.</text>
</comment>
<dbReference type="InterPro" id="IPR005280">
    <property type="entry name" value="Homoserine_kinase_II"/>
</dbReference>
<evidence type="ECO:0000256" key="1">
    <source>
        <dbReference type="ARBA" id="ARBA00022605"/>
    </source>
</evidence>
<dbReference type="PANTHER" id="PTHR21064:SF6">
    <property type="entry name" value="AMINOGLYCOSIDE PHOSPHOTRANSFERASE DOMAIN-CONTAINING PROTEIN"/>
    <property type="match status" value="1"/>
</dbReference>
<evidence type="ECO:0000259" key="10">
    <source>
        <dbReference type="Pfam" id="PF01636"/>
    </source>
</evidence>
<evidence type="ECO:0000313" key="11">
    <source>
        <dbReference type="EMBL" id="MCG5030425.1"/>
    </source>
</evidence>
<keyword evidence="2 8" id="KW-0808">Transferase</keyword>
<keyword evidence="4 8" id="KW-0547">Nucleotide-binding</keyword>
<evidence type="ECO:0000256" key="3">
    <source>
        <dbReference type="ARBA" id="ARBA00022697"/>
    </source>
</evidence>
<dbReference type="Proteomes" id="UP001297600">
    <property type="component" value="Unassembled WGS sequence"/>
</dbReference>
<keyword evidence="5 8" id="KW-0418">Kinase</keyword>
<evidence type="ECO:0000256" key="9">
    <source>
        <dbReference type="NCBIfam" id="TIGR00938"/>
    </source>
</evidence>
<dbReference type="Gene3D" id="3.30.200.20">
    <property type="entry name" value="Phosphorylase Kinase, domain 1"/>
    <property type="match status" value="1"/>
</dbReference>
<dbReference type="Gene3D" id="3.90.1200.10">
    <property type="match status" value="1"/>
</dbReference>
<evidence type="ECO:0000256" key="6">
    <source>
        <dbReference type="ARBA" id="ARBA00022840"/>
    </source>
</evidence>
<dbReference type="NCBIfam" id="NF003558">
    <property type="entry name" value="PRK05231.1"/>
    <property type="match status" value="1"/>
</dbReference>
<evidence type="ECO:0000256" key="5">
    <source>
        <dbReference type="ARBA" id="ARBA00022777"/>
    </source>
</evidence>
<dbReference type="RefSeq" id="WP_237978082.1">
    <property type="nucleotide sequence ID" value="NZ_JAKNCT010000003.1"/>
</dbReference>
<dbReference type="SUPFAM" id="SSF56112">
    <property type="entry name" value="Protein kinase-like (PK-like)"/>
    <property type="match status" value="1"/>
</dbReference>
<dbReference type="InterPro" id="IPR002575">
    <property type="entry name" value="Aminoglycoside_PTrfase"/>
</dbReference>
<proteinExistence type="inferred from homology"/>
<gene>
    <name evidence="8" type="primary">thrB</name>
    <name evidence="11" type="ORF">MAF45_03050</name>
</gene>
<keyword evidence="3 8" id="KW-0791">Threonine biosynthesis</keyword>
<dbReference type="EMBL" id="JAKNCT010000003">
    <property type="protein sequence ID" value="MCG5030425.1"/>
    <property type="molecule type" value="Genomic_DNA"/>
</dbReference>
<organism evidence="11 12">
    <name type="scientific">Mesosutterella porci</name>
    <dbReference type="NCBI Taxonomy" id="2915351"/>
    <lineage>
        <taxon>Bacteria</taxon>
        <taxon>Pseudomonadati</taxon>
        <taxon>Pseudomonadota</taxon>
        <taxon>Betaproteobacteria</taxon>
        <taxon>Burkholderiales</taxon>
        <taxon>Sutterellaceae</taxon>
        <taxon>Mesosutterella</taxon>
    </lineage>
</organism>
<dbReference type="GO" id="GO:0004413">
    <property type="term" value="F:homoserine kinase activity"/>
    <property type="evidence" value="ECO:0007669"/>
    <property type="project" value="UniProtKB-EC"/>
</dbReference>
<dbReference type="InterPro" id="IPR050249">
    <property type="entry name" value="Pseudomonas-type_ThrB"/>
</dbReference>
<keyword evidence="6 8" id="KW-0067">ATP-binding</keyword>
<comment type="pathway">
    <text evidence="8">Amino-acid biosynthesis; L-threonine biosynthesis; L-threonine from L-aspartate: step 4/5.</text>
</comment>
<sequence>MAVFTKITPSEAAALIGRWNAGRFESLEPIATGIENTNYVINTDAGRWVLTVFEKLTDESLPFYLSLMEHLAQHGCRVASPLRTVNGDLFEHFGSKPCILCGYLPGEDGRRVSQKGCASMGETLARMHLAVSDFRLSLDNPRGLVWWIKTIPVILPRIPESLRPDLAHELQAQIALQGSPDWKSLPAGACHCDLFRNNAKLADVGTAQERVTGVFDFFFAGCVPFVYDLAVTMNDWCSDPATGAFRPELTSAFLSAYNAVRPLSGLERKMWRGALCAAAFRFWVSRLTDFYMPREAELLHPLDPEEFHRVLRDRQTCALPWPEGEGL</sequence>
<protein>
    <recommendedName>
        <fullName evidence="8 9">Homoserine kinase</fullName>
        <shortName evidence="8">HK</shortName>
        <shortName evidence="8">HSK</shortName>
        <ecNumber evidence="8 9">2.7.1.39</ecNumber>
    </recommendedName>
</protein>
<comment type="caution">
    <text evidence="11">The sequence shown here is derived from an EMBL/GenBank/DDBJ whole genome shotgun (WGS) entry which is preliminary data.</text>
</comment>
<evidence type="ECO:0000256" key="8">
    <source>
        <dbReference type="HAMAP-Rule" id="MF_00301"/>
    </source>
</evidence>
<evidence type="ECO:0000313" key="12">
    <source>
        <dbReference type="Proteomes" id="UP001297600"/>
    </source>
</evidence>
<accession>A0ABS9MP91</accession>